<feature type="region of interest" description="Disordered" evidence="1">
    <location>
        <begin position="24"/>
        <end position="58"/>
    </location>
</feature>
<keyword evidence="3" id="KW-1185">Reference proteome</keyword>
<dbReference type="Proteomes" id="UP001338125">
    <property type="component" value="Unassembled WGS sequence"/>
</dbReference>
<protein>
    <submittedName>
        <fullName evidence="2">Uncharacterized protein</fullName>
    </submittedName>
</protein>
<organism evidence="2 3">
    <name type="scientific">Cladobotryum mycophilum</name>
    <dbReference type="NCBI Taxonomy" id="491253"/>
    <lineage>
        <taxon>Eukaryota</taxon>
        <taxon>Fungi</taxon>
        <taxon>Dikarya</taxon>
        <taxon>Ascomycota</taxon>
        <taxon>Pezizomycotina</taxon>
        <taxon>Sordariomycetes</taxon>
        <taxon>Hypocreomycetidae</taxon>
        <taxon>Hypocreales</taxon>
        <taxon>Hypocreaceae</taxon>
        <taxon>Cladobotryum</taxon>
    </lineage>
</organism>
<gene>
    <name evidence="2" type="ORF">PT974_05997</name>
</gene>
<accession>A0ABR0SKB7</accession>
<sequence length="76" mass="7890">MATSNGNKSNHGLAVFLNSDELSDRLVRGGSAPGAPRPPARTEGNGGGQSNSGEKGWEFVYKDEVADTSPTGEVKK</sequence>
<comment type="caution">
    <text evidence="2">The sequence shown here is derived from an EMBL/GenBank/DDBJ whole genome shotgun (WGS) entry which is preliminary data.</text>
</comment>
<dbReference type="EMBL" id="JAVFKD010000012">
    <property type="protein sequence ID" value="KAK5992583.1"/>
    <property type="molecule type" value="Genomic_DNA"/>
</dbReference>
<evidence type="ECO:0000256" key="1">
    <source>
        <dbReference type="SAM" id="MobiDB-lite"/>
    </source>
</evidence>
<proteinExistence type="predicted"/>
<reference evidence="2 3" key="1">
    <citation type="submission" date="2024-01" db="EMBL/GenBank/DDBJ databases">
        <title>Complete genome of Cladobotryum mycophilum ATHUM6906.</title>
        <authorList>
            <person name="Christinaki A.C."/>
            <person name="Myridakis A.I."/>
            <person name="Kouvelis V.N."/>
        </authorList>
    </citation>
    <scope>NUCLEOTIDE SEQUENCE [LARGE SCALE GENOMIC DNA]</scope>
    <source>
        <strain evidence="2 3">ATHUM6906</strain>
    </source>
</reference>
<name>A0ABR0SKB7_9HYPO</name>
<evidence type="ECO:0000313" key="2">
    <source>
        <dbReference type="EMBL" id="KAK5992583.1"/>
    </source>
</evidence>
<evidence type="ECO:0000313" key="3">
    <source>
        <dbReference type="Proteomes" id="UP001338125"/>
    </source>
</evidence>